<dbReference type="InParanoid" id="D6Z6S2"/>
<sequence>MAKVMAKVKIKKAHRKFFLAALFLFLAASLFLLVAEQRGGVFRVEVPESSPLYLEAEHPVFVYGTLRFALVRQLVFGGGGEPQPAVLPGYRRQGLDLLDEAESQVTGLLLQVGAVELAAMDRYERVGVRYQRLPVILADGTEAWVYRRL</sequence>
<dbReference type="InterPro" id="IPR009288">
    <property type="entry name" value="AIG2-like_dom"/>
</dbReference>
<dbReference type="InterPro" id="IPR036568">
    <property type="entry name" value="GGCT-like_sf"/>
</dbReference>
<gene>
    <name evidence="2" type="ordered locus">DaAHT2_0320</name>
</gene>
<dbReference type="KEGG" id="dak:DaAHT2_0320"/>
<dbReference type="HOGENOM" id="CLU_146583_0_0_7"/>
<dbReference type="Gene3D" id="3.10.490.10">
    <property type="entry name" value="Gamma-glutamyl cyclotransferase-like"/>
    <property type="match status" value="1"/>
</dbReference>
<dbReference type="eggNOG" id="COG2105">
    <property type="taxonomic scope" value="Bacteria"/>
</dbReference>
<accession>D6Z6S2</accession>
<evidence type="ECO:0000313" key="3">
    <source>
        <dbReference type="Proteomes" id="UP000001508"/>
    </source>
</evidence>
<proteinExistence type="predicted"/>
<dbReference type="STRING" id="589865.DaAHT2_0320"/>
<dbReference type="Pfam" id="PF06094">
    <property type="entry name" value="GGACT"/>
    <property type="match status" value="1"/>
</dbReference>
<organism evidence="2 3">
    <name type="scientific">Desulfurivibrio alkaliphilus (strain DSM 19089 / UNIQEM U267 / AHT2)</name>
    <dbReference type="NCBI Taxonomy" id="589865"/>
    <lineage>
        <taxon>Bacteria</taxon>
        <taxon>Pseudomonadati</taxon>
        <taxon>Thermodesulfobacteriota</taxon>
        <taxon>Desulfobulbia</taxon>
        <taxon>Desulfobulbales</taxon>
        <taxon>Desulfobulbaceae</taxon>
        <taxon>Desulfurivibrio</taxon>
    </lineage>
</organism>
<dbReference type="InterPro" id="IPR013024">
    <property type="entry name" value="GGCT-like"/>
</dbReference>
<dbReference type="AlphaFoldDB" id="D6Z6S2"/>
<feature type="domain" description="Gamma-glutamylcyclotransferase AIG2-like" evidence="1">
    <location>
        <begin position="60"/>
        <end position="146"/>
    </location>
</feature>
<dbReference type="SUPFAM" id="SSF110857">
    <property type="entry name" value="Gamma-glutamyl cyclotransferase-like"/>
    <property type="match status" value="1"/>
</dbReference>
<dbReference type="Proteomes" id="UP000001508">
    <property type="component" value="Chromosome"/>
</dbReference>
<evidence type="ECO:0000259" key="1">
    <source>
        <dbReference type="Pfam" id="PF06094"/>
    </source>
</evidence>
<dbReference type="EMBL" id="CP001940">
    <property type="protein sequence ID" value="ADH85031.1"/>
    <property type="molecule type" value="Genomic_DNA"/>
</dbReference>
<dbReference type="RefSeq" id="WP_013162562.1">
    <property type="nucleotide sequence ID" value="NC_014216.1"/>
</dbReference>
<keyword evidence="3" id="KW-1185">Reference proteome</keyword>
<protein>
    <submittedName>
        <fullName evidence="2">AIG2 family protein</fullName>
    </submittedName>
</protein>
<dbReference type="CDD" id="cd06661">
    <property type="entry name" value="GGCT_like"/>
    <property type="match status" value="1"/>
</dbReference>
<name>D6Z6S2_DESAT</name>
<reference evidence="3" key="1">
    <citation type="submission" date="2010-02" db="EMBL/GenBank/DDBJ databases">
        <title>Complete sequence of Desulfurivibrio alkaliphilus AHT2.</title>
        <authorList>
            <consortium name="US DOE Joint Genome Institute"/>
            <person name="Pitluck S."/>
            <person name="Chertkov O."/>
            <person name="Detter J.C."/>
            <person name="Han C."/>
            <person name="Tapia R."/>
            <person name="Larimer F."/>
            <person name="Land M."/>
            <person name="Hauser L."/>
            <person name="Kyrpides N."/>
            <person name="Mikhailova N."/>
            <person name="Sorokin D.Y."/>
            <person name="Muyzer G."/>
            <person name="Woyke T."/>
        </authorList>
    </citation>
    <scope>NUCLEOTIDE SEQUENCE [LARGE SCALE GENOMIC DNA]</scope>
    <source>
        <strain evidence="3">DSM 19089 / UNIQEM U267 / AHT2</strain>
    </source>
</reference>
<evidence type="ECO:0000313" key="2">
    <source>
        <dbReference type="EMBL" id="ADH85031.1"/>
    </source>
</evidence>